<proteinExistence type="predicted"/>
<dbReference type="EMBL" id="CAJNYD010004065">
    <property type="protein sequence ID" value="CAF3567638.1"/>
    <property type="molecule type" value="Genomic_DNA"/>
</dbReference>
<dbReference type="Gene3D" id="3.40.30.10">
    <property type="entry name" value="Glutaredoxin"/>
    <property type="match status" value="1"/>
</dbReference>
<organism evidence="2 4">
    <name type="scientific">Rotaria socialis</name>
    <dbReference type="NCBI Taxonomy" id="392032"/>
    <lineage>
        <taxon>Eukaryota</taxon>
        <taxon>Metazoa</taxon>
        <taxon>Spiralia</taxon>
        <taxon>Gnathifera</taxon>
        <taxon>Rotifera</taxon>
        <taxon>Eurotatoria</taxon>
        <taxon>Bdelloidea</taxon>
        <taxon>Philodinida</taxon>
        <taxon>Philodinidae</taxon>
        <taxon>Rotaria</taxon>
    </lineage>
</organism>
<protein>
    <recommendedName>
        <fullName evidence="1">UAS domain-containing protein</fullName>
    </recommendedName>
</protein>
<dbReference type="SUPFAM" id="SSF56399">
    <property type="entry name" value="ADP-ribosylation"/>
    <property type="match status" value="1"/>
</dbReference>
<dbReference type="GO" id="GO:0005634">
    <property type="term" value="C:nucleus"/>
    <property type="evidence" value="ECO:0007669"/>
    <property type="project" value="TreeGrafter"/>
</dbReference>
<dbReference type="OrthoDB" id="6133115at2759"/>
<dbReference type="Gene3D" id="3.90.228.10">
    <property type="match status" value="1"/>
</dbReference>
<evidence type="ECO:0000313" key="2">
    <source>
        <dbReference type="EMBL" id="CAF3062670.1"/>
    </source>
</evidence>
<name>A0A817M353_9BILA</name>
<evidence type="ECO:0000313" key="3">
    <source>
        <dbReference type="EMBL" id="CAF3567638.1"/>
    </source>
</evidence>
<evidence type="ECO:0000313" key="4">
    <source>
        <dbReference type="Proteomes" id="UP000663825"/>
    </source>
</evidence>
<dbReference type="Pfam" id="PF21021">
    <property type="entry name" value="FAF1"/>
    <property type="match status" value="1"/>
</dbReference>
<feature type="domain" description="UAS" evidence="1">
    <location>
        <begin position="49"/>
        <end position="193"/>
    </location>
</feature>
<dbReference type="GO" id="GO:1990404">
    <property type="term" value="F:NAD+-protein mono-ADP-ribosyltransferase activity"/>
    <property type="evidence" value="ECO:0007669"/>
    <property type="project" value="TreeGrafter"/>
</dbReference>
<dbReference type="EMBL" id="CAJNXB010000525">
    <property type="protein sequence ID" value="CAF3062670.1"/>
    <property type="molecule type" value="Genomic_DNA"/>
</dbReference>
<evidence type="ECO:0000259" key="1">
    <source>
        <dbReference type="SMART" id="SM00594"/>
    </source>
</evidence>
<reference evidence="2" key="1">
    <citation type="submission" date="2021-02" db="EMBL/GenBank/DDBJ databases">
        <authorList>
            <person name="Nowell W R."/>
        </authorList>
    </citation>
    <scope>NUCLEOTIDE SEQUENCE</scope>
</reference>
<dbReference type="AlphaFoldDB" id="A0A817M353"/>
<dbReference type="InterPro" id="IPR051712">
    <property type="entry name" value="ARTD-AVP"/>
</dbReference>
<dbReference type="Proteomes" id="UP000663833">
    <property type="component" value="Unassembled WGS sequence"/>
</dbReference>
<sequence>MEETDDTSPDVVELGMDGCVVEWHERSMMPEPYVGEELPPNYEIKAMEQFTRVFFERYSNSGPTLYMNSLDEAITHSLFDSNASSPLVLYIHHDRSIATEIFCRHVLCAEKITNYLAGNFIVWAWDRTNDINYQRLLTMLRSCVGEYVAELVASSPVDLHPLLLCLVFQNGRIEVARTIEGNMSVDLTYNLLEQARNVFDGRNEEPDPINLQLTEVSNEGWNMSESLLIPIPKDSADFLTIADEFMPSREKIVSINRVENSMWLFQYLNNKETIDARLDSGESERIFTFTCPESIAQQILRKGFHDRLKSIHGRKYGYGYYFSSATAPNTTEKTHAALVCRVLVGQSCLGDWTMDTCPAGYDSTTNGSDTYVVYSNRHILPKYLIVFT</sequence>
<dbReference type="GO" id="GO:0003950">
    <property type="term" value="F:NAD+ poly-ADP-ribosyltransferase activity"/>
    <property type="evidence" value="ECO:0007669"/>
    <property type="project" value="TreeGrafter"/>
</dbReference>
<dbReference type="PANTHER" id="PTHR45740">
    <property type="entry name" value="POLY [ADP-RIBOSE] POLYMERASE"/>
    <property type="match status" value="1"/>
</dbReference>
<accession>A0A817M353</accession>
<dbReference type="InterPro" id="IPR006577">
    <property type="entry name" value="UAS"/>
</dbReference>
<dbReference type="InterPro" id="IPR049483">
    <property type="entry name" value="FAF1_2-like_UAS"/>
</dbReference>
<dbReference type="PANTHER" id="PTHR45740:SF2">
    <property type="entry name" value="POLY [ADP-RIBOSE] POLYMERASE"/>
    <property type="match status" value="1"/>
</dbReference>
<gene>
    <name evidence="3" type="ORF">LUA448_LOCUS28785</name>
    <name evidence="2" type="ORF">TIS948_LOCUS4636</name>
</gene>
<dbReference type="SMART" id="SM00594">
    <property type="entry name" value="UAS"/>
    <property type="match status" value="1"/>
</dbReference>
<comment type="caution">
    <text evidence="2">The sequence shown here is derived from an EMBL/GenBank/DDBJ whole genome shotgun (WGS) entry which is preliminary data.</text>
</comment>
<dbReference type="Proteomes" id="UP000663825">
    <property type="component" value="Unassembled WGS sequence"/>
</dbReference>